<evidence type="ECO:0000313" key="5">
    <source>
        <dbReference type="Proteomes" id="UP001254257"/>
    </source>
</evidence>
<dbReference type="CDD" id="cd04730">
    <property type="entry name" value="NPD_like"/>
    <property type="match status" value="1"/>
</dbReference>
<gene>
    <name evidence="4" type="ORF">RKE40_12515</name>
</gene>
<dbReference type="SUPFAM" id="SSF51412">
    <property type="entry name" value="Inosine monophosphate dehydrogenase (IMPDH)"/>
    <property type="match status" value="1"/>
</dbReference>
<keyword evidence="2" id="KW-0288">FMN</keyword>
<dbReference type="RefSeq" id="WP_316018576.1">
    <property type="nucleotide sequence ID" value="NZ_JAWDID010000016.1"/>
</dbReference>
<reference evidence="4 5" key="1">
    <citation type="submission" date="2023-09" db="EMBL/GenBank/DDBJ databases">
        <title>Whole genome shotgun sequencing (WGS) of Bosea sp. ZW T0_25, isolated from stored onions (Allium cepa).</title>
        <authorList>
            <person name="Stoll D.A."/>
            <person name="Huch M."/>
        </authorList>
    </citation>
    <scope>NUCLEOTIDE SEQUENCE [LARGE SCALE GENOMIC DNA]</scope>
    <source>
        <strain evidence="4 5">ZW T0_25</strain>
    </source>
</reference>
<organism evidence="4 5">
    <name type="scientific">Bosea rubneri</name>
    <dbReference type="NCBI Taxonomy" id="3075434"/>
    <lineage>
        <taxon>Bacteria</taxon>
        <taxon>Pseudomonadati</taxon>
        <taxon>Pseudomonadota</taxon>
        <taxon>Alphaproteobacteria</taxon>
        <taxon>Hyphomicrobiales</taxon>
        <taxon>Boseaceae</taxon>
        <taxon>Bosea</taxon>
    </lineage>
</organism>
<protein>
    <submittedName>
        <fullName evidence="4">Nitronate monooxygenase</fullName>
        <ecNumber evidence="4">1.13.12.-</ecNumber>
    </submittedName>
</protein>
<dbReference type="EMBL" id="JAWDID010000016">
    <property type="protein sequence ID" value="MDU0340716.1"/>
    <property type="molecule type" value="Genomic_DNA"/>
</dbReference>
<keyword evidence="3 4" id="KW-0560">Oxidoreductase</keyword>
<evidence type="ECO:0000313" key="4">
    <source>
        <dbReference type="EMBL" id="MDU0340716.1"/>
    </source>
</evidence>
<keyword evidence="1" id="KW-0285">Flavoprotein</keyword>
<sequence>MARLATRLTERFGIEHPIVSAPMALAAGGALAAAVTRAGGLGLIGGGYGDGDWLRTQYEAAGNMRTGCGFITWSLAKQPHLLGEVLAHRPAALMLSFGDPAPFAAEIAAAGIPLICQCQSIGHVRVALAAGASVIVAQGTEAGGHGHARATLPFVPEVADLLTRESPDTLLLAAGGIADGRGLAAALMLGADGVLVGTRFWASREALVHQNHQAAAIAATGDQTVRSSLPDIARRLDWPKPFDIRVGDNAFMAKWRGRDAELLAAAEIEGPAYREAFMAGDPDRAAAIYGEAAGLITDVPPAAEIVARMVAEAAEQLRRGAGIVAEG</sequence>
<keyword evidence="5" id="KW-1185">Reference proteome</keyword>
<evidence type="ECO:0000256" key="2">
    <source>
        <dbReference type="ARBA" id="ARBA00022643"/>
    </source>
</evidence>
<dbReference type="InterPro" id="IPR004136">
    <property type="entry name" value="NMO"/>
</dbReference>
<proteinExistence type="predicted"/>
<dbReference type="PANTHER" id="PTHR32332">
    <property type="entry name" value="2-NITROPROPANE DIOXYGENASE"/>
    <property type="match status" value="1"/>
</dbReference>
<accession>A0ABU3S7M9</accession>
<dbReference type="EC" id="1.13.12.-" evidence="4"/>
<dbReference type="Proteomes" id="UP001254257">
    <property type="component" value="Unassembled WGS sequence"/>
</dbReference>
<dbReference type="GO" id="GO:0004497">
    <property type="term" value="F:monooxygenase activity"/>
    <property type="evidence" value="ECO:0007669"/>
    <property type="project" value="UniProtKB-KW"/>
</dbReference>
<comment type="caution">
    <text evidence="4">The sequence shown here is derived from an EMBL/GenBank/DDBJ whole genome shotgun (WGS) entry which is preliminary data.</text>
</comment>
<dbReference type="Pfam" id="PF03060">
    <property type="entry name" value="NMO"/>
    <property type="match status" value="2"/>
</dbReference>
<dbReference type="Gene3D" id="3.20.20.70">
    <property type="entry name" value="Aldolase class I"/>
    <property type="match status" value="1"/>
</dbReference>
<dbReference type="PANTHER" id="PTHR32332:SF31">
    <property type="entry name" value="2-NITROPROPANE DIOXYGENASE FAMILY, PUTATIVE (AFU_ORTHOLOGUE AFUA_2G09850)-RELATED"/>
    <property type="match status" value="1"/>
</dbReference>
<dbReference type="InterPro" id="IPR013785">
    <property type="entry name" value="Aldolase_TIM"/>
</dbReference>
<keyword evidence="4" id="KW-0503">Monooxygenase</keyword>
<name>A0ABU3S7M9_9HYPH</name>
<evidence type="ECO:0000256" key="1">
    <source>
        <dbReference type="ARBA" id="ARBA00022630"/>
    </source>
</evidence>
<evidence type="ECO:0000256" key="3">
    <source>
        <dbReference type="ARBA" id="ARBA00023002"/>
    </source>
</evidence>